<evidence type="ECO:0000313" key="3">
    <source>
        <dbReference type="Proteomes" id="UP000784294"/>
    </source>
</evidence>
<protein>
    <submittedName>
        <fullName evidence="2">Uncharacterized protein</fullName>
    </submittedName>
</protein>
<dbReference type="AlphaFoldDB" id="A0A448WYC3"/>
<gene>
    <name evidence="2" type="ORF">PXEA_LOCUS16693</name>
</gene>
<name>A0A448WYC3_9PLAT</name>
<evidence type="ECO:0000256" key="1">
    <source>
        <dbReference type="SAM" id="MobiDB-lite"/>
    </source>
</evidence>
<dbReference type="EMBL" id="CAAALY010060978">
    <property type="protein sequence ID" value="VEL23253.1"/>
    <property type="molecule type" value="Genomic_DNA"/>
</dbReference>
<sequence>MIALDSSGILLGVALLDVWQRADVPHRRRRVEFQLYNPMKSGLDRSSVMDANPSLNPSLAHNSAGQDSEASREEQVREVLDGILDWVVLKADPKMANIFAPRSGGKHTDPILGRVHFADAFLLKPNGRRDCLLLVANRLTCHPPLPLDTSLGGLNFRVYALINESRFIFAKHGVQEGIPIRLENVHTADPDDLLEDKSLLVVPDLLFDTLRKVMLRELVTSSSPAAAAAVVATHLSDPGAVGGPTPYSMVHCTKFVILDRRTRTPLAIAFDSPVRLALQIPSDSTPMPVPWSESGANDSMATRFDRITAGELKAREVAFRATTAEYRLVGINGLLYALQIDDQRVVRKAMELLPARHETIFPSMHQSSMCALSATADPRAVEATVRIVNEESNSSTVFPVSFVGKSGGFKNLRIAFR</sequence>
<organism evidence="2 3">
    <name type="scientific">Protopolystoma xenopodis</name>
    <dbReference type="NCBI Taxonomy" id="117903"/>
    <lineage>
        <taxon>Eukaryota</taxon>
        <taxon>Metazoa</taxon>
        <taxon>Spiralia</taxon>
        <taxon>Lophotrochozoa</taxon>
        <taxon>Platyhelminthes</taxon>
        <taxon>Monogenea</taxon>
        <taxon>Polyopisthocotylea</taxon>
        <taxon>Polystomatidea</taxon>
        <taxon>Polystomatidae</taxon>
        <taxon>Protopolystoma</taxon>
    </lineage>
</organism>
<evidence type="ECO:0000313" key="2">
    <source>
        <dbReference type="EMBL" id="VEL23253.1"/>
    </source>
</evidence>
<keyword evidence="3" id="KW-1185">Reference proteome</keyword>
<proteinExistence type="predicted"/>
<feature type="compositionally biased region" description="Polar residues" evidence="1">
    <location>
        <begin position="53"/>
        <end position="68"/>
    </location>
</feature>
<accession>A0A448WYC3</accession>
<reference evidence="2" key="1">
    <citation type="submission" date="2018-11" db="EMBL/GenBank/DDBJ databases">
        <authorList>
            <consortium name="Pathogen Informatics"/>
        </authorList>
    </citation>
    <scope>NUCLEOTIDE SEQUENCE</scope>
</reference>
<dbReference type="Proteomes" id="UP000784294">
    <property type="component" value="Unassembled WGS sequence"/>
</dbReference>
<feature type="region of interest" description="Disordered" evidence="1">
    <location>
        <begin position="44"/>
        <end position="72"/>
    </location>
</feature>
<comment type="caution">
    <text evidence="2">The sequence shown here is derived from an EMBL/GenBank/DDBJ whole genome shotgun (WGS) entry which is preliminary data.</text>
</comment>